<dbReference type="EMBL" id="JAPDMZ010000271">
    <property type="protein sequence ID" value="KAK0544637.1"/>
    <property type="molecule type" value="Genomic_DNA"/>
</dbReference>
<gene>
    <name evidence="3" type="ORF">OC846_005992</name>
</gene>
<dbReference type="AlphaFoldDB" id="A0AAN6GJG6"/>
<sequence>MFGLKLRNLPLALLLTSLAVTGISATPSAIDASSEGSLDLFGRAVHTGKYKGARCSSNSECYSKYCILYDHTYKTCQLQPPGGPCFESGNCNTMNCNTAKGTCITPSNLNGFCNGDSAACAGSLQCDRETYSCRRKAGSKCSKASECVTGTPCTNGVCSTAKLAPNQPCNADDQCSSGSCTWRSVCHKDDGGYAYCAELNGYETFGLCDTYPLGHSCVNPGDCTQGQCKSGACRNSTVGSAGRRRIADRHRAVSADQGEVFELLKRNVESTRSRLRVSASAVPHAEDERATLSARELDWLSVLNLARRGDDGSRRMLHKLRREIMGPHGNDGAESDKLPPGSTMSSTDSDDADDASPDLILAVDCIFNPSTSGTTPTRSSSSLTLPTPWPIPSRRKIWYRQTRLDTLVCPPSGSPWHVRQCTGGGWKRGGDGHENARHVAS</sequence>
<accession>A0AAN6GJG6</accession>
<protein>
    <recommendedName>
        <fullName evidence="5">Dickkopf N-terminal cysteine-rich domain-containing protein</fullName>
    </recommendedName>
</protein>
<evidence type="ECO:0000256" key="2">
    <source>
        <dbReference type="SAM" id="SignalP"/>
    </source>
</evidence>
<dbReference type="Proteomes" id="UP001176517">
    <property type="component" value="Unassembled WGS sequence"/>
</dbReference>
<proteinExistence type="predicted"/>
<dbReference type="InterPro" id="IPR029063">
    <property type="entry name" value="SAM-dependent_MTases_sf"/>
</dbReference>
<feature type="region of interest" description="Disordered" evidence="1">
    <location>
        <begin position="322"/>
        <end position="354"/>
    </location>
</feature>
<evidence type="ECO:0000256" key="1">
    <source>
        <dbReference type="SAM" id="MobiDB-lite"/>
    </source>
</evidence>
<dbReference type="Gene3D" id="3.40.50.150">
    <property type="entry name" value="Vaccinia Virus protein VP39"/>
    <property type="match status" value="1"/>
</dbReference>
<evidence type="ECO:0000313" key="3">
    <source>
        <dbReference type="EMBL" id="KAK0544637.1"/>
    </source>
</evidence>
<keyword evidence="4" id="KW-1185">Reference proteome</keyword>
<evidence type="ECO:0000313" key="4">
    <source>
        <dbReference type="Proteomes" id="UP001176517"/>
    </source>
</evidence>
<comment type="caution">
    <text evidence="3">The sequence shown here is derived from an EMBL/GenBank/DDBJ whole genome shotgun (WGS) entry which is preliminary data.</text>
</comment>
<evidence type="ECO:0008006" key="5">
    <source>
        <dbReference type="Google" id="ProtNLM"/>
    </source>
</evidence>
<keyword evidence="2" id="KW-0732">Signal</keyword>
<name>A0AAN6GJG6_9BASI</name>
<feature type="signal peptide" evidence="2">
    <location>
        <begin position="1"/>
        <end position="25"/>
    </location>
</feature>
<organism evidence="3 4">
    <name type="scientific">Tilletia horrida</name>
    <dbReference type="NCBI Taxonomy" id="155126"/>
    <lineage>
        <taxon>Eukaryota</taxon>
        <taxon>Fungi</taxon>
        <taxon>Dikarya</taxon>
        <taxon>Basidiomycota</taxon>
        <taxon>Ustilaginomycotina</taxon>
        <taxon>Exobasidiomycetes</taxon>
        <taxon>Tilletiales</taxon>
        <taxon>Tilletiaceae</taxon>
        <taxon>Tilletia</taxon>
    </lineage>
</organism>
<feature type="chain" id="PRO_5042967868" description="Dickkopf N-terminal cysteine-rich domain-containing protein" evidence="2">
    <location>
        <begin position="26"/>
        <end position="441"/>
    </location>
</feature>
<reference evidence="3" key="1">
    <citation type="journal article" date="2023" name="PhytoFront">
        <title>Draft Genome Resources of Seven Strains of Tilletia horrida, Causal Agent of Kernel Smut of Rice.</title>
        <authorList>
            <person name="Khanal S."/>
            <person name="Antony Babu S."/>
            <person name="Zhou X.G."/>
        </authorList>
    </citation>
    <scope>NUCLEOTIDE SEQUENCE</scope>
    <source>
        <strain evidence="3">TX6</strain>
    </source>
</reference>